<proteinExistence type="predicted"/>
<keyword evidence="7" id="KW-1185">Reference proteome</keyword>
<dbReference type="Pfam" id="PF01734">
    <property type="entry name" value="Patatin"/>
    <property type="match status" value="1"/>
</dbReference>
<dbReference type="PANTHER" id="PTHR14226">
    <property type="entry name" value="NEUROPATHY TARGET ESTERASE/SWISS CHEESE D.MELANOGASTER"/>
    <property type="match status" value="1"/>
</dbReference>
<feature type="domain" description="PNPLA" evidence="5">
    <location>
        <begin position="20"/>
        <end position="213"/>
    </location>
</feature>
<feature type="active site" description="Proton acceptor" evidence="4">
    <location>
        <position position="200"/>
    </location>
</feature>
<evidence type="ECO:0000259" key="5">
    <source>
        <dbReference type="PROSITE" id="PS51635"/>
    </source>
</evidence>
<organism evidence="6 7">
    <name type="scientific">Mariprofundus micogutta</name>
    <dbReference type="NCBI Taxonomy" id="1921010"/>
    <lineage>
        <taxon>Bacteria</taxon>
        <taxon>Pseudomonadati</taxon>
        <taxon>Pseudomonadota</taxon>
        <taxon>Candidatius Mariprofundia</taxon>
        <taxon>Mariprofundales</taxon>
        <taxon>Mariprofundaceae</taxon>
        <taxon>Mariprofundus</taxon>
    </lineage>
</organism>
<evidence type="ECO:0000256" key="4">
    <source>
        <dbReference type="PROSITE-ProRule" id="PRU01161"/>
    </source>
</evidence>
<dbReference type="GO" id="GO:0016042">
    <property type="term" value="P:lipid catabolic process"/>
    <property type="evidence" value="ECO:0007669"/>
    <property type="project" value="UniProtKB-UniRule"/>
</dbReference>
<dbReference type="AlphaFoldDB" id="A0A1L8CQ60"/>
<evidence type="ECO:0000313" key="7">
    <source>
        <dbReference type="Proteomes" id="UP000231632"/>
    </source>
</evidence>
<keyword evidence="3 4" id="KW-0443">Lipid metabolism</keyword>
<dbReference type="OrthoDB" id="5290098at2"/>
<dbReference type="InterPro" id="IPR002641">
    <property type="entry name" value="PNPLA_dom"/>
</dbReference>
<feature type="short sequence motif" description="DGA/G" evidence="4">
    <location>
        <begin position="200"/>
        <end position="202"/>
    </location>
</feature>
<dbReference type="Gene3D" id="3.40.1090.10">
    <property type="entry name" value="Cytosolic phospholipase A2 catalytic domain"/>
    <property type="match status" value="2"/>
</dbReference>
<feature type="active site" description="Nucleophile" evidence="4">
    <location>
        <position position="53"/>
    </location>
</feature>
<dbReference type="GO" id="GO:0016787">
    <property type="term" value="F:hydrolase activity"/>
    <property type="evidence" value="ECO:0007669"/>
    <property type="project" value="UniProtKB-UniRule"/>
</dbReference>
<keyword evidence="1 4" id="KW-0378">Hydrolase</keyword>
<gene>
    <name evidence="6" type="ORF">MMIC_P2039</name>
</gene>
<dbReference type="RefSeq" id="WP_072660368.1">
    <property type="nucleotide sequence ID" value="NZ_BDFD01000020.1"/>
</dbReference>
<accession>A0A1L8CQ60</accession>
<comment type="caution">
    <text evidence="6">The sequence shown here is derived from an EMBL/GenBank/DDBJ whole genome shotgun (WGS) entry which is preliminary data.</text>
</comment>
<keyword evidence="2 4" id="KW-0442">Lipid degradation</keyword>
<dbReference type="PROSITE" id="PS51635">
    <property type="entry name" value="PNPLA"/>
    <property type="match status" value="1"/>
</dbReference>
<dbReference type="PANTHER" id="PTHR14226:SF76">
    <property type="entry name" value="NTE FAMILY PROTEIN RSSA"/>
    <property type="match status" value="1"/>
</dbReference>
<evidence type="ECO:0000313" key="6">
    <source>
        <dbReference type="EMBL" id="GAV21060.1"/>
    </source>
</evidence>
<dbReference type="InterPro" id="IPR016035">
    <property type="entry name" value="Acyl_Trfase/lysoPLipase"/>
</dbReference>
<reference evidence="6 7" key="1">
    <citation type="journal article" date="2017" name="Arch. Microbiol.">
        <title>Mariprofundus micogutta sp. nov., a novel iron-oxidizing zetaproteobacterium isolated from a deep-sea hydrothermal field at the Bayonnaise knoll of the Izu-Ogasawara arc, and a description of Mariprofundales ord. nov. and Zetaproteobacteria classis nov.</title>
        <authorList>
            <person name="Makita H."/>
            <person name="Tanaka E."/>
            <person name="Mitsunobu S."/>
            <person name="Miyazaki M."/>
            <person name="Nunoura T."/>
            <person name="Uematsu K."/>
            <person name="Takaki Y."/>
            <person name="Nishi S."/>
            <person name="Shimamura S."/>
            <person name="Takai K."/>
        </authorList>
    </citation>
    <scope>NUCLEOTIDE SEQUENCE [LARGE SCALE GENOMIC DNA]</scope>
    <source>
        <strain evidence="6 7">ET2</strain>
    </source>
</reference>
<name>A0A1L8CQ60_9PROT</name>
<evidence type="ECO:0000256" key="2">
    <source>
        <dbReference type="ARBA" id="ARBA00022963"/>
    </source>
</evidence>
<dbReference type="Proteomes" id="UP000231632">
    <property type="component" value="Unassembled WGS sequence"/>
</dbReference>
<dbReference type="InterPro" id="IPR050301">
    <property type="entry name" value="NTE"/>
</dbReference>
<dbReference type="SUPFAM" id="SSF52151">
    <property type="entry name" value="FabD/lysophospholipase-like"/>
    <property type="match status" value="1"/>
</dbReference>
<feature type="short sequence motif" description="GXSXG" evidence="4">
    <location>
        <begin position="51"/>
        <end position="55"/>
    </location>
</feature>
<sequence>MTLLERMFSARRKKKHGFVLALGGGGGRGLAHLGVLEVLDEHHLKPDAIIGCSIGSLFGAMYAINPDARQVTERAMDIMAHESFSRLSLPDMDGRADEESGWLDRLASAAKQTMMLTRAATDRAIGDTDALIDIAYSFCGGESFSDAKIPLYTTAVEFPRGDCHLFSADSHVKLPCAIAASMAIPGIFDPVSVGGKKYVDGGVASDLPVIEAQMIARSDQLVVGVNVGSRPGSDIEPGNVYGMLDWTTQVKSYHLRKTNRQHADVMIEPLVGFTQWNDFSNPEQEIDRGRQAAYEKMPELIEKLAA</sequence>
<evidence type="ECO:0000256" key="1">
    <source>
        <dbReference type="ARBA" id="ARBA00022801"/>
    </source>
</evidence>
<evidence type="ECO:0000256" key="3">
    <source>
        <dbReference type="ARBA" id="ARBA00023098"/>
    </source>
</evidence>
<feature type="short sequence motif" description="GXGXXG" evidence="4">
    <location>
        <begin position="24"/>
        <end position="29"/>
    </location>
</feature>
<dbReference type="EMBL" id="BDFD01000020">
    <property type="protein sequence ID" value="GAV21060.1"/>
    <property type="molecule type" value="Genomic_DNA"/>
</dbReference>
<protein>
    <submittedName>
        <fullName evidence="6">NTE family protein</fullName>
    </submittedName>
</protein>
<dbReference type="STRING" id="1921010.MMIC_P2039"/>